<protein>
    <submittedName>
        <fullName evidence="2">Uncharacterized protein</fullName>
    </submittedName>
</protein>
<feature type="transmembrane region" description="Helical" evidence="1">
    <location>
        <begin position="92"/>
        <end position="109"/>
    </location>
</feature>
<keyword evidence="1" id="KW-0472">Membrane</keyword>
<feature type="transmembrane region" description="Helical" evidence="1">
    <location>
        <begin position="14"/>
        <end position="34"/>
    </location>
</feature>
<feature type="transmembrane region" description="Helical" evidence="1">
    <location>
        <begin position="115"/>
        <end position="133"/>
    </location>
</feature>
<gene>
    <name evidence="2" type="ORF">ISU02_02325</name>
</gene>
<dbReference type="RefSeq" id="WP_194700161.1">
    <property type="nucleotide sequence ID" value="NZ_JADKNH010000001.1"/>
</dbReference>
<evidence type="ECO:0000256" key="1">
    <source>
        <dbReference type="SAM" id="Phobius"/>
    </source>
</evidence>
<evidence type="ECO:0000313" key="2">
    <source>
        <dbReference type="EMBL" id="MBF4691932.1"/>
    </source>
</evidence>
<evidence type="ECO:0000313" key="3">
    <source>
        <dbReference type="Proteomes" id="UP000614200"/>
    </source>
</evidence>
<organism evidence="2 3">
    <name type="scientific">Fusibacter ferrireducens</name>
    <dbReference type="NCBI Taxonomy" id="2785058"/>
    <lineage>
        <taxon>Bacteria</taxon>
        <taxon>Bacillati</taxon>
        <taxon>Bacillota</taxon>
        <taxon>Clostridia</taxon>
        <taxon>Eubacteriales</taxon>
        <taxon>Eubacteriales Family XII. Incertae Sedis</taxon>
        <taxon>Fusibacter</taxon>
    </lineage>
</organism>
<dbReference type="Proteomes" id="UP000614200">
    <property type="component" value="Unassembled WGS sequence"/>
</dbReference>
<sequence>MVHSDYEKETYKSLILLLLYMIILIVLGGGFLSHRFTQEIALKIAFIHSDFVIVFLAYIIKIKERIYWITTYSYNDAKFMEPVQRKHIGDAFFKKVVRILGVVIIYMILGLVLKTALILDVAFFALSLVFLTWHSNAQTKR</sequence>
<reference evidence="2 3" key="1">
    <citation type="submission" date="2020-11" db="EMBL/GenBank/DDBJ databases">
        <title>Fusibacter basophilias sp. nov.</title>
        <authorList>
            <person name="Qiu D."/>
        </authorList>
    </citation>
    <scope>NUCLEOTIDE SEQUENCE [LARGE SCALE GENOMIC DNA]</scope>
    <source>
        <strain evidence="2 3">Q10-2</strain>
    </source>
</reference>
<accession>A0ABR9ZN79</accession>
<feature type="transmembrane region" description="Helical" evidence="1">
    <location>
        <begin position="40"/>
        <end position="60"/>
    </location>
</feature>
<proteinExistence type="predicted"/>
<comment type="caution">
    <text evidence="2">The sequence shown here is derived from an EMBL/GenBank/DDBJ whole genome shotgun (WGS) entry which is preliminary data.</text>
</comment>
<keyword evidence="1" id="KW-0812">Transmembrane</keyword>
<name>A0ABR9ZN79_9FIRM</name>
<keyword evidence="1" id="KW-1133">Transmembrane helix</keyword>
<dbReference type="EMBL" id="JADKNH010000001">
    <property type="protein sequence ID" value="MBF4691932.1"/>
    <property type="molecule type" value="Genomic_DNA"/>
</dbReference>
<keyword evidence="3" id="KW-1185">Reference proteome</keyword>